<gene>
    <name evidence="3" type="ORF">HYY20_11740</name>
</gene>
<dbReference type="SUPFAM" id="SSF109854">
    <property type="entry name" value="DinB/YfiT-like putative metalloenzymes"/>
    <property type="match status" value="1"/>
</dbReference>
<protein>
    <submittedName>
        <fullName evidence="3">TIGR03084 family protein</fullName>
    </submittedName>
</protein>
<dbReference type="InterPro" id="IPR024344">
    <property type="entry name" value="MDMPI_metal-binding"/>
</dbReference>
<dbReference type="InterPro" id="IPR017517">
    <property type="entry name" value="Maleyloyr_isom"/>
</dbReference>
<dbReference type="EMBL" id="JACPRF010000360">
    <property type="protein sequence ID" value="MBI2877543.1"/>
    <property type="molecule type" value="Genomic_DNA"/>
</dbReference>
<dbReference type="Proteomes" id="UP000769766">
    <property type="component" value="Unassembled WGS sequence"/>
</dbReference>
<organism evidence="3 4">
    <name type="scientific">Tectimicrobiota bacterium</name>
    <dbReference type="NCBI Taxonomy" id="2528274"/>
    <lineage>
        <taxon>Bacteria</taxon>
        <taxon>Pseudomonadati</taxon>
        <taxon>Nitrospinota/Tectimicrobiota group</taxon>
        <taxon>Candidatus Tectimicrobiota</taxon>
    </lineage>
</organism>
<reference evidence="3" key="1">
    <citation type="submission" date="2020-07" db="EMBL/GenBank/DDBJ databases">
        <title>Huge and variable diversity of episymbiotic CPR bacteria and DPANN archaea in groundwater ecosystems.</title>
        <authorList>
            <person name="He C.Y."/>
            <person name="Keren R."/>
            <person name="Whittaker M."/>
            <person name="Farag I.F."/>
            <person name="Doudna J."/>
            <person name="Cate J.H.D."/>
            <person name="Banfield J.F."/>
        </authorList>
    </citation>
    <scope>NUCLEOTIDE SEQUENCE</scope>
    <source>
        <strain evidence="3">NC_groundwater_672_Ag_B-0.1um_62_36</strain>
    </source>
</reference>
<dbReference type="Gene3D" id="1.20.120.450">
    <property type="entry name" value="dinb family like domain"/>
    <property type="match status" value="1"/>
</dbReference>
<name>A0A932FXG3_UNCTE</name>
<evidence type="ECO:0000313" key="3">
    <source>
        <dbReference type="EMBL" id="MBI2877543.1"/>
    </source>
</evidence>
<dbReference type="InterPro" id="IPR013917">
    <property type="entry name" value="tRNA_wybutosine-synth"/>
</dbReference>
<evidence type="ECO:0000259" key="2">
    <source>
        <dbReference type="Pfam" id="PF11716"/>
    </source>
</evidence>
<dbReference type="InterPro" id="IPR017518">
    <property type="entry name" value="CHP03084"/>
</dbReference>
<dbReference type="Pfam" id="PF11716">
    <property type="entry name" value="MDMPI_N"/>
    <property type="match status" value="1"/>
</dbReference>
<proteinExistence type="predicted"/>
<evidence type="ECO:0000313" key="4">
    <source>
        <dbReference type="Proteomes" id="UP000769766"/>
    </source>
</evidence>
<dbReference type="NCBIfam" id="TIGR03084">
    <property type="entry name" value="TIGR03084 family metal-binding protein"/>
    <property type="match status" value="1"/>
</dbReference>
<evidence type="ECO:0000259" key="1">
    <source>
        <dbReference type="Pfam" id="PF08608"/>
    </source>
</evidence>
<dbReference type="GO" id="GO:0046872">
    <property type="term" value="F:metal ion binding"/>
    <property type="evidence" value="ECO:0007669"/>
    <property type="project" value="InterPro"/>
</dbReference>
<dbReference type="NCBIfam" id="TIGR03083">
    <property type="entry name" value="maleylpyruvate isomerase family mycothiol-dependent enzyme"/>
    <property type="match status" value="1"/>
</dbReference>
<dbReference type="Pfam" id="PF08608">
    <property type="entry name" value="Wyosine_form"/>
    <property type="match status" value="1"/>
</dbReference>
<dbReference type="InterPro" id="IPR034660">
    <property type="entry name" value="DinB/YfiT-like"/>
</dbReference>
<feature type="domain" description="Mycothiol-dependent maleylpyruvate isomerase metal-binding" evidence="2">
    <location>
        <begin position="8"/>
        <end position="144"/>
    </location>
</feature>
<sequence>MKQICADLAAEHAALDEIVARLAPEQWDLATPAENWAIRDQIGHLAYFDARGRAAAEDPERFQREAQAALASLDRFAWESGERGRTLPAGELLAWWREERAAMLQAFERLTPRDRLPWYGPDMSALSFATARLMETWAHGQDIADTLGVRREATDRLRHVAHLGVTTFRWSYATRRRQAPQGTVRVELTSPSGQRWVWNEEAMENRVSGPAEEFCLVVTQRRHLADTALEVEGALAQEWMAIAQAYAGPPGPGRRPGKSA</sequence>
<dbReference type="AlphaFoldDB" id="A0A932FXG3"/>
<accession>A0A932FXG3</accession>
<feature type="domain" description="tRNA wybutosine-synthesis" evidence="1">
    <location>
        <begin position="184"/>
        <end position="228"/>
    </location>
</feature>
<comment type="caution">
    <text evidence="3">The sequence shown here is derived from an EMBL/GenBank/DDBJ whole genome shotgun (WGS) entry which is preliminary data.</text>
</comment>